<evidence type="ECO:0000313" key="2">
    <source>
        <dbReference type="Proteomes" id="UP000184396"/>
    </source>
</evidence>
<evidence type="ECO:0008006" key="3">
    <source>
        <dbReference type="Google" id="ProtNLM"/>
    </source>
</evidence>
<dbReference type="InterPro" id="IPR011047">
    <property type="entry name" value="Quinoprotein_ADH-like_sf"/>
</dbReference>
<dbReference type="Proteomes" id="UP000184396">
    <property type="component" value="Unassembled WGS sequence"/>
</dbReference>
<dbReference type="STRING" id="1178825.SAMN05216261_0696"/>
<keyword evidence="2" id="KW-1185">Reference proteome</keyword>
<protein>
    <recommendedName>
        <fullName evidence="3">Bulb-type lectin domain-containing protein</fullName>
    </recommendedName>
</protein>
<name>A0A1M6AZP3_9FLAO</name>
<reference evidence="1 2" key="1">
    <citation type="submission" date="2016-11" db="EMBL/GenBank/DDBJ databases">
        <authorList>
            <person name="Jaros S."/>
            <person name="Januszkiewicz K."/>
            <person name="Wedrychowicz H."/>
        </authorList>
    </citation>
    <scope>NUCLEOTIDE SEQUENCE [LARGE SCALE GENOMIC DNA]</scope>
    <source>
        <strain evidence="1 2">CGMCC 1.12213</strain>
    </source>
</reference>
<accession>A0A1M6AZP3</accession>
<dbReference type="RefSeq" id="WP_019385977.1">
    <property type="nucleotide sequence ID" value="NZ_ALIH01000001.1"/>
</dbReference>
<evidence type="ECO:0000313" key="1">
    <source>
        <dbReference type="EMBL" id="SHI41693.1"/>
    </source>
</evidence>
<dbReference type="SUPFAM" id="SSF50998">
    <property type="entry name" value="Quinoprotein alcohol dehydrogenase-like"/>
    <property type="match status" value="1"/>
</dbReference>
<proteinExistence type="predicted"/>
<dbReference type="AlphaFoldDB" id="A0A1M6AZP3"/>
<sequence length="451" mass="49275">MYIYLKKHIFALKVVSLCFFFLNCSKKDDNQNNIPKSVEIDFVKTVGGTQNESGQAVINTRDGGYAILGYAQSMDGDLNNKTNTSFDYWVLKFDQNDALQWQKTYGGSDDDRGNNIIQTTDGGYAIIGFSKSMDGDISENNGAQDFWVSRIDTSGNILWQKSFGYLGADIGLSIIQSHDGGFLLTGVLDVSASNGEGNSKSSFYKRHAGGDYWVIKINASGDLQWSRYFGGTFTDTPYDAIQTSDSGYIIIGSSDSGDVDISNNKGTYDFWVLKISETGDLLWDKNFGGSQSEEARSIVNTNDGNFIIVGDTRSNDLDVSINAGAADLWAIKISPIGDLIWEKTFGGSSFDVARSISKTQDGHFIISGSSRSLDGDLTNNNGQNDAWVIKIDTNGKLLWQKSVGGSEIDFAYDAVELENQSIIAVGDSNSSNFDIEENKGFSDLLIIKIVE</sequence>
<dbReference type="eggNOG" id="COG1520">
    <property type="taxonomic scope" value="Bacteria"/>
</dbReference>
<organism evidence="1 2">
    <name type="scientific">Algibacter luteus</name>
    <dbReference type="NCBI Taxonomy" id="1178825"/>
    <lineage>
        <taxon>Bacteria</taxon>
        <taxon>Pseudomonadati</taxon>
        <taxon>Bacteroidota</taxon>
        <taxon>Flavobacteriia</taxon>
        <taxon>Flavobacteriales</taxon>
        <taxon>Flavobacteriaceae</taxon>
        <taxon>Algibacter</taxon>
    </lineage>
</organism>
<dbReference type="PANTHER" id="PTHR42754">
    <property type="entry name" value="ENDOGLUCANASE"/>
    <property type="match status" value="1"/>
</dbReference>
<gene>
    <name evidence="1" type="ORF">SAMN05216261_0696</name>
</gene>
<dbReference type="EMBL" id="FQYK01000001">
    <property type="protein sequence ID" value="SHI41693.1"/>
    <property type="molecule type" value="Genomic_DNA"/>
</dbReference>
<dbReference type="PANTHER" id="PTHR42754:SF1">
    <property type="entry name" value="LIPOPROTEIN"/>
    <property type="match status" value="1"/>
</dbReference>